<feature type="compositionally biased region" description="Gly residues" evidence="11">
    <location>
        <begin position="4526"/>
        <end position="4537"/>
    </location>
</feature>
<feature type="compositionally biased region" description="Polar residues" evidence="11">
    <location>
        <begin position="4205"/>
        <end position="4217"/>
    </location>
</feature>
<evidence type="ECO:0000256" key="5">
    <source>
        <dbReference type="ARBA" id="ARBA00022553"/>
    </source>
</evidence>
<evidence type="ECO:0000259" key="12">
    <source>
        <dbReference type="PROSITE" id="PS50234"/>
    </source>
</evidence>
<evidence type="ECO:0000256" key="4">
    <source>
        <dbReference type="ARBA" id="ARBA00017143"/>
    </source>
</evidence>
<dbReference type="InterPro" id="IPR003593">
    <property type="entry name" value="AAA+_ATPase"/>
</dbReference>
<dbReference type="FunFam" id="3.40.50.300:FF:001368">
    <property type="entry name" value="Midasin"/>
    <property type="match status" value="1"/>
</dbReference>
<keyword evidence="7 10" id="KW-0067">ATP-binding</keyword>
<evidence type="ECO:0000313" key="14">
    <source>
        <dbReference type="Proteomes" id="UP000054477"/>
    </source>
</evidence>
<dbReference type="GO" id="GO:0000027">
    <property type="term" value="P:ribosomal large subunit assembly"/>
    <property type="evidence" value="ECO:0007669"/>
    <property type="project" value="InterPro"/>
</dbReference>
<reference evidence="13 14" key="1">
    <citation type="submission" date="2014-04" db="EMBL/GenBank/DDBJ databases">
        <authorList>
            <consortium name="DOE Joint Genome Institute"/>
            <person name="Kuo A."/>
            <person name="Kohler A."/>
            <person name="Nagy L.G."/>
            <person name="Floudas D."/>
            <person name="Copeland A."/>
            <person name="Barry K.W."/>
            <person name="Cichocki N."/>
            <person name="Veneault-Fourrey C."/>
            <person name="LaButti K."/>
            <person name="Lindquist E.A."/>
            <person name="Lipzen A."/>
            <person name="Lundell T."/>
            <person name="Morin E."/>
            <person name="Murat C."/>
            <person name="Sun H."/>
            <person name="Tunlid A."/>
            <person name="Henrissat B."/>
            <person name="Grigoriev I.V."/>
            <person name="Hibbett D.S."/>
            <person name="Martin F."/>
            <person name="Nordberg H.P."/>
            <person name="Cantor M.N."/>
            <person name="Hua S.X."/>
        </authorList>
    </citation>
    <scope>NUCLEOTIDE SEQUENCE [LARGE SCALE GENOMIC DNA]</scope>
    <source>
        <strain evidence="13 14">LaAM-08-1</strain>
    </source>
</reference>
<sequence>MSSTGAIHDPLEINLFRQTRHLLSIIPPESEYAEAVKNASTTRELFTTLSRLLAVPAYTQLIATYYRPILLDLCARWIEVDDSKEEQLVALCLLLEVHEELFPILYEILCASFKEGPLSFINETPSLMSINVARLHWLLLAYYRILQANRELPRQLSWSLAPLSRATWTPHLDNAARLLSIRCYALQSGMGEEERENLEREVLGEPCGVDCLLAYGQNEDGSEKNVDGWIMPVIEVRRIQEERDSIVTKPHDYYTREDGDSAQVIQSSDLSSYIANIYGVLLLRTPRLLQHESSLIPTPTSIQGLQSLALHVSLRIPTLVTSPPSAGKALLLSHLAGLLHSSRNHIITIHLADTSLDPRALLGSYVSSTTRSGTFEWKEGVLVRSMREGKWVVFEDIDRGSSEVLGVIKPLVESLRAGKWIGGCASLNIPSRGRVVAHHDFMIFATRSSLPSQHGIFPKPTFFGAHKFHEIVLQSPTTQELQTIIDSRFPRLAGSAAQAIIRLCNSVKRLGSSASAPEVGLRQVLKFCMRIDRLLPSSHRPMCIVTDETSVPSFSAIFPNPTLREDVYLEARDVFFGAGASTTSARVHVEAVANIIGEHLGLDTDRRQWILLGRTPEFQVEKDINGRTTALCIGSTYLQARQGKSEISPSIPRPFAMHKPAILLLSRIATAVALGEPVLLTGETGTGKTSVITHLATLLHRPLISLNLSHQTESSDLIGGLKPVDARIPGSMLQEKFLELFGATFSRRKNEKFEVKVRKAVNEAKWKRAVGLWKESTRLAQERIRMKREQENRVGSRDTELETPRKRRKVEQDMRTSSEEGWVSFLRDVEEFEVQHVHGKGKFAFGFVEGPLVRALRLGEWILLDEINLASPETLECISGLLHSPTASITLSEQGSLEPVPRHSDFRLFACMNPATDVGKKDLPPNIRSRFTEIDVPPPDADKETLLSIITQYVGPNVVGDKGVIMNIAEFYVAVKELSAKRQIADGANHRPHFSMRTLARALTFAADTASSYSFRRSVWEGCLMGFTMVLDSASAELVTSLARKHLLVGVRNPKSMLTKDPNPPSPPDSYVKFGPFYLEKGPLPEDPVDNYIMTPSVHRKLIDLARIILTRRFPILIEGPTSSGKTSSVEYLAKRTGHHFVRINNHDHTDIQEYIGSYVSDPLTGKLVFKDGLLVQALRNGHWIVLDELNLAPTDVLEALNRLLDDNRELVIPETQEVVRPHPHFMIFATQNPPGLYAGRKVLSRAFRSRFLEVHFEDVPQTELETILCQRCQIAPSYGKKIVSVFHELQKRRQAGRVFESKQGFATLRDLFRWAGRDAVGYQELAENGYMLLAERTRRDDDKVVVKEVIESIMGVKIDEAVMYNLQRPDVDMLSYLGCPTPFSSAIVWTKAMQRLFVLTCRALKFNEPVLLVGETSSGKTSVCQVYADITSQHLHGINCHQNTETADLIGGLRPVRNRHAAETKAMEEAVSALQGEGISNIPLTFEAISHALVQALKDTSGLTTQARSHLEGIYQRVSHIQSIFEWQDGPLIHSMRNGDVFLLDEISLADDSVLERLNSVLEPDRTIVLAERGGANFELPTIQASTNFKLVATMNPGGDYGKKELSPALRNRFTEIWVPRVDDRDDLELIVGSLWQHEHLRKFTTSILDFVDWLCMYVNDRSLISLRDILAWVTFTNASYRSETLACIPADEIYHHAAHMTYLDGLSSLPQLSGYSSEALMRLRQDALTKLLELVPLQESFSSTVPIHDQEQSVQFGSFAIKTGARLRGRQSFNLTAPTSKDNAMRVVRAFQVSKPILLEGSPGVGKTSLVTALADVSGHHLCRINLSDQTDLIDLFGSDLPVEGGSPGEFAWKDAEFLKALQEGHWVLLDEMNLAPQAVLEGLNAVLDHRGTVYIPELGRTFTCHPSFRIFAAQNPLNQGGGRKGLPKSFVNRFTKVYIQELSPDDLFIVCQHLFPDIEEETLRSMISYNIQLNQQVSLQRTFAREGSPWEFNLRDVIRWGILLSASHPRKPLAYLRSVYLHRFRTMRDRSEAQRIFNAVFSANSCEAEDAPGWTISTTHIQIGHAILKRRNMAPHRRPGRVLKSQLSALESLGNCISKSWLAILTGERESGKTDLVRTLAGLSGNSVWEVSINSATDTMDLLGSFEQVDIRGRILSVVDEVADAVDHNLRTISGSKLSPSIQKHVLYLQQIRAKTAASDIRDLLRAASLLLFELIKSSSDRGDRYLVLQGKVQDLSLASDATCRFEWVDGPLIRAMKEGQWLLMDDANLCSPSVLDRLNSLCEPDGCLTLSERGFVSGEVQIIKPHPNFRLFMSVDPHYGELSRAMRNRGMEIALLSGLATDDCVILCDHLRLPLSYATLGKPSSQLVLFDATRRGLLAKNACGLRSIASTGRSLDQHSALSSLVDHAPMLALSALAEPLDSIVFFLCRCLIPDYIVHFNRHLEAFRESNGLASVLQNLLKTFPSAALSRVLSQFRATLSSQNGVPSSFVLAQPIDFHLNSPVFEDTVNGPSSHDAIVSALDLSALLFLNELDQRSWTIPDILAVNGMGQSALKQIEEILEAIQSVGYQTLEALVVEPASKLVDAKVAIAVLTYGRHLRRAVDAGAFDFSAVHAILGWLKDSLDNYPPSFGPLFIAVQTLNEIVSLSAGFGLIDMWSNFYMRSLPATVRAELKKVEEFSCHMEECTRSLALRSEAFKVMALVALTTVETQDTHVSEIVDLKTILEHCLLASHLPQTHLEYHINPQSLILELSALTGCHHDSQLHMLKDVINLACENMRVPLLRLVPYQHLLWTLETRKENSSLAVQTQISYLEGFWSGRSSDCFGALPLFQPTQLHAAISACDLASVPLIRLDNYEKEVRRQVRIAIFHCKSDRSRLGQLQRLFYQSLITIITCFSSSYSLDVYENICQRSLVIQLDSIGGLLSLLEQSSNLPLVAAIIKFLRPLLDQWSDRDPISNLGLCWIALSQLLFDLLIPNTPVDPAAIQMCTVDRLRQDEAVLLSQMQLHRQLEELTTGNRNNGILVHLENCREDICAQLNNVPALPSRKNVIRLHQFWSEVSQFRSSVTSAPRVDSILELAKNGDSIAIPRERVIQESLASFYQRLDSAYDEFADINILLKLGILQLRLGLHLVVQNSRISQTRKDPTSRLVSSLVAFPSVRSATLILATSTTAGQSRTSAFRHILLGLAAISMEKFIGIEMAQQTQLVESYYEQAFRLWLIDRTKDKEMDEASQSLYRHTTLEHDAVGDAELEEQEFLSLFPAFEEILEQPPLTNTQPKSQQPEFVLDPEMPLLVAIHHDLLMHPQTANSSTSLQHCKFDRIRQSMVESLVRSHLGGLPESLDIESLHFQLSLLRNQSTDLQRSQIINDVPYNFYLDPNVQEVRKVALVVGALRGRLQVLSEEWPDQMVLRHLADRCDVVLNFGLHSPVALVLSAIEQLLLQTDDWEMYANRQNTIQVHREALIALIVDWRRLELSCWQTLLDSEANKSTDGVSKWWFQLYDVILRGALSTLDQSTESTAFTQYLHNLLPLLEDFIIKSPLGEFLARMQLLRSFEHFLAYIGSDKSDPQRSALQRIERILHSIHQYYSLFSSEILTHLSEKKAALEKEIRDFIKLASWKDVNVQALKQSAQRTHRHLYKIIRKFREVLRQLISNFIQPQLAGIPETVPLHFQSLSFEQTWALSPPNNDPNATPNHSHLLNKTFAKYCHLVATKIKPFVQSLSAREVDNFAVEVITTTRKLASLSVPEGLEADKREKYHKGLLVRKRKAWSDLLKELKKAGLSSNLKPDVLAQNMDPIWIRTQPPLSATDPQTILVENYFDKLSGSLPALRSSISNHHVDLTTRELQRGIMFVESGFFMAMDLRSRLANALDVHQRLQRVASRLRTLSSSATVVTGSNLSHYISCIKAFLCRLSSALSDLQRGAVSLNELAPKINIADVLLEEISLFLRESDSLKAKIMYLPDSVRLTVMPVLLQDEHTLVSEAWAHISRTAGLLSKWSKDDPRLNHLLLPITQWLETQDVPALLPPTTGSSSSYDCTEQLINSFLISVQSLLPHCRDVVSEEDEQDQEEQYLLKGYRQIRDFTHLLSIDRVFSALTSFLCLIKTQDDLRLNLPKIVPFFDVYLSLANDQLVAHNHWTKALLKLDFILSSVMHTLSRQGFCKPPDSDDAGTNGEASEVAGGVGLGDGAGTENVSKEIEDESQVEGLQSETLENQDPQGKHDEGDAIEMNDDFGGDLEDMLDNGSENEAEPSEGSEGDPDETLGNLDASDPSLVDEKLWGDEIGPDDPKCDEEQADQDHSKQHGGNSDVVAKEEKGRKESKEKEGEQETDDATMEEEPGSEGECDSANDQNVSGAPMDDYIPEANTLDLPDNMELGEDGVESGGEDKEDEMGMEDGEDENTEDDDLRPEVEGATDQNSAPDDSFESPEVQNDSTAGNPDENEDDREVEEGKEVVAKPDIFAGEGTAAEQDQSANPDVGESTTTGEMGTSESRIGQSSTAQNETVNEEGHSESLKPQIDPQTVEPNAGGGSATFGSQGGQASSQSDEPQASNPLRDLGDTLKEIRQRINEILNADEDQAPRERIDVGDGQSQLEYLRPQDADNDMQALGPAGEEQVAKLDQLKLIDDDMAVDNITAMDIDTPAAPEQHEQPTQESVFQQDPSSSTRRDDVEGAVLQTMNNRFPETSVFPDSSTSKADIEMGDTTDHTVEMELRNWRATDYPDDGAERIWRLYESLTHDLAYALCEQLRLILEPTLATRLKGDYRTGKRLNMKKIISYIASDYTKDKIWLRRTKPSQREYQVFIALDDSRSMAESHSIHLAYETLALISKALGRLEAGDIAIAKFGETVDILHGFDEGPFTDQAGTKIISAFRFNQKATDVLSLVDTSLKVLERARERRSMSSSSGADLWQLEIIISDGMCQDHEKLRTVLRRAEEQRVMIVFIILDSLHATAGDYSTQQHGSSILLMDKPEFRMVDGRMEVQLQKYLDSFPFEYYVVLRNVEALPEVLSGTLKQFFERISEE</sequence>
<keyword evidence="6 10" id="KW-0547">Nucleotide-binding</keyword>
<dbReference type="InterPro" id="IPR040848">
    <property type="entry name" value="AAA_lid_7"/>
</dbReference>
<comment type="function">
    <text evidence="10">Nuclear chaperone required for maturation and nuclear export of pre-60S ribosome subunits.</text>
</comment>
<protein>
    <recommendedName>
        <fullName evidence="4 10">Midasin</fullName>
    </recommendedName>
</protein>
<dbReference type="Gene3D" id="3.40.50.300">
    <property type="entry name" value="P-loop containing nucleotide triphosphate hydrolases"/>
    <property type="match status" value="6"/>
</dbReference>
<feature type="compositionally biased region" description="Basic and acidic residues" evidence="11">
    <location>
        <begin position="4310"/>
        <end position="4326"/>
    </location>
</feature>
<dbReference type="HOGENOM" id="CLU_000050_0_2_1"/>
<feature type="compositionally biased region" description="Polar residues" evidence="11">
    <location>
        <begin position="4651"/>
        <end position="4663"/>
    </location>
</feature>
<feature type="region of interest" description="Disordered" evidence="11">
    <location>
        <begin position="787"/>
        <end position="813"/>
    </location>
</feature>
<dbReference type="CDD" id="cd00009">
    <property type="entry name" value="AAA"/>
    <property type="match status" value="2"/>
</dbReference>
<dbReference type="GO" id="GO:0005654">
    <property type="term" value="C:nucleoplasm"/>
    <property type="evidence" value="ECO:0007669"/>
    <property type="project" value="UniProtKB-SubCell"/>
</dbReference>
<dbReference type="PROSITE" id="PS50234">
    <property type="entry name" value="VWFA"/>
    <property type="match status" value="1"/>
</dbReference>
<dbReference type="InterPro" id="IPR036465">
    <property type="entry name" value="vWFA_dom_sf"/>
</dbReference>
<dbReference type="Pfam" id="PF17865">
    <property type="entry name" value="AAA_lid_5"/>
    <property type="match status" value="1"/>
</dbReference>
<dbReference type="InterPro" id="IPR048617">
    <property type="entry name" value="MDN1_AAA_lid_4"/>
</dbReference>
<dbReference type="STRING" id="1095629.A0A0C9WSR5"/>
<dbReference type="GO" id="GO:0016887">
    <property type="term" value="F:ATP hydrolysis activity"/>
    <property type="evidence" value="ECO:0007669"/>
    <property type="project" value="InterPro"/>
</dbReference>
<dbReference type="SUPFAM" id="SSF52540">
    <property type="entry name" value="P-loop containing nucleoside triphosphate hydrolases"/>
    <property type="match status" value="6"/>
</dbReference>
<evidence type="ECO:0000256" key="3">
    <source>
        <dbReference type="ARBA" id="ARBA00007188"/>
    </source>
</evidence>
<feature type="compositionally biased region" description="Acidic residues" evidence="11">
    <location>
        <begin position="4386"/>
        <end position="4406"/>
    </location>
</feature>
<feature type="domain" description="VWFA" evidence="12">
    <location>
        <begin position="4799"/>
        <end position="5018"/>
    </location>
</feature>
<dbReference type="PROSITE" id="PS00675">
    <property type="entry name" value="SIGMA54_INTERACT_1"/>
    <property type="match status" value="1"/>
</dbReference>
<keyword evidence="14" id="KW-1185">Reference proteome</keyword>
<feature type="region of interest" description="Disordered" evidence="11">
    <location>
        <begin position="4163"/>
        <end position="4558"/>
    </location>
</feature>
<accession>A0A0C9WSR5</accession>
<evidence type="ECO:0000256" key="11">
    <source>
        <dbReference type="SAM" id="MobiDB-lite"/>
    </source>
</evidence>
<dbReference type="SMART" id="SM00382">
    <property type="entry name" value="AAA"/>
    <property type="match status" value="4"/>
</dbReference>
<dbReference type="InterPro" id="IPR011704">
    <property type="entry name" value="ATPase_dyneun-rel_AAA"/>
</dbReference>
<dbReference type="GO" id="GO:0005730">
    <property type="term" value="C:nucleolus"/>
    <property type="evidence" value="ECO:0007669"/>
    <property type="project" value="UniProtKB-SubCell"/>
</dbReference>
<feature type="compositionally biased region" description="Polar residues" evidence="11">
    <location>
        <begin position="4492"/>
        <end position="4503"/>
    </location>
</feature>
<comment type="similarity">
    <text evidence="3 10">Belongs to the midasin family.</text>
</comment>
<name>A0A0C9WSR5_9AGAR</name>
<feature type="region of interest" description="Disordered" evidence="11">
    <location>
        <begin position="4678"/>
        <end position="4697"/>
    </location>
</feature>
<reference evidence="14" key="2">
    <citation type="submission" date="2015-01" db="EMBL/GenBank/DDBJ databases">
        <title>Evolutionary Origins and Diversification of the Mycorrhizal Mutualists.</title>
        <authorList>
            <consortium name="DOE Joint Genome Institute"/>
            <consortium name="Mycorrhizal Genomics Consortium"/>
            <person name="Kohler A."/>
            <person name="Kuo A."/>
            <person name="Nagy L.G."/>
            <person name="Floudas D."/>
            <person name="Copeland A."/>
            <person name="Barry K.W."/>
            <person name="Cichocki N."/>
            <person name="Veneault-Fourrey C."/>
            <person name="LaButti K."/>
            <person name="Lindquist E.A."/>
            <person name="Lipzen A."/>
            <person name="Lundell T."/>
            <person name="Morin E."/>
            <person name="Murat C."/>
            <person name="Riley R."/>
            <person name="Ohm R."/>
            <person name="Sun H."/>
            <person name="Tunlid A."/>
            <person name="Henrissat B."/>
            <person name="Grigoriev I.V."/>
            <person name="Hibbett D.S."/>
            <person name="Martin F."/>
        </authorList>
    </citation>
    <scope>NUCLEOTIDE SEQUENCE [LARGE SCALE GENOMIC DNA]</scope>
    <source>
        <strain evidence="14">LaAM-08-1</strain>
    </source>
</reference>
<evidence type="ECO:0000256" key="7">
    <source>
        <dbReference type="ARBA" id="ARBA00022840"/>
    </source>
</evidence>
<feature type="compositionally biased region" description="Basic and acidic residues" evidence="11">
    <location>
        <begin position="4274"/>
        <end position="4301"/>
    </location>
</feature>
<dbReference type="InterPro" id="IPR027417">
    <property type="entry name" value="P-loop_NTPase"/>
</dbReference>
<dbReference type="InterPro" id="IPR041190">
    <property type="entry name" value="Midasin_AAA_lid_5"/>
</dbReference>
<dbReference type="InterPro" id="IPR002035">
    <property type="entry name" value="VWF_A"/>
</dbReference>
<evidence type="ECO:0000313" key="13">
    <source>
        <dbReference type="EMBL" id="KIK01905.1"/>
    </source>
</evidence>
<dbReference type="EMBL" id="KN838600">
    <property type="protein sequence ID" value="KIK01905.1"/>
    <property type="molecule type" value="Genomic_DNA"/>
</dbReference>
<evidence type="ECO:0000256" key="6">
    <source>
        <dbReference type="ARBA" id="ARBA00022741"/>
    </source>
</evidence>
<dbReference type="FunFam" id="3.40.50.300:FF:000142">
    <property type="entry name" value="Midasin"/>
    <property type="match status" value="1"/>
</dbReference>
<dbReference type="FunFam" id="3.40.50.300:FF:000712">
    <property type="entry name" value="Midasin"/>
    <property type="match status" value="1"/>
</dbReference>
<dbReference type="PIRSF" id="PIRSF010340">
    <property type="entry name" value="Midasin"/>
    <property type="match status" value="1"/>
</dbReference>
<dbReference type="GO" id="GO:0005524">
    <property type="term" value="F:ATP binding"/>
    <property type="evidence" value="ECO:0007669"/>
    <property type="project" value="UniProtKB-KW"/>
</dbReference>
<feature type="compositionally biased region" description="Acidic residues" evidence="11">
    <location>
        <begin position="4225"/>
        <end position="4261"/>
    </location>
</feature>
<gene>
    <name evidence="13" type="ORF">K443DRAFT_6566</name>
</gene>
<dbReference type="InterPro" id="IPR012099">
    <property type="entry name" value="Midasin"/>
</dbReference>
<dbReference type="Proteomes" id="UP000054477">
    <property type="component" value="Unassembled WGS sequence"/>
</dbReference>
<keyword evidence="9 10" id="KW-0539">Nucleus</keyword>
<evidence type="ECO:0000256" key="1">
    <source>
        <dbReference type="ARBA" id="ARBA00004604"/>
    </source>
</evidence>
<dbReference type="PANTHER" id="PTHR48103">
    <property type="entry name" value="MIDASIN-RELATED"/>
    <property type="match status" value="1"/>
</dbReference>
<feature type="region of interest" description="Disordered" evidence="11">
    <location>
        <begin position="4644"/>
        <end position="4667"/>
    </location>
</feature>
<organism evidence="13 14">
    <name type="scientific">Laccaria amethystina LaAM-08-1</name>
    <dbReference type="NCBI Taxonomy" id="1095629"/>
    <lineage>
        <taxon>Eukaryota</taxon>
        <taxon>Fungi</taxon>
        <taxon>Dikarya</taxon>
        <taxon>Basidiomycota</taxon>
        <taxon>Agaricomycotina</taxon>
        <taxon>Agaricomycetes</taxon>
        <taxon>Agaricomycetidae</taxon>
        <taxon>Agaricales</taxon>
        <taxon>Agaricineae</taxon>
        <taxon>Hydnangiaceae</taxon>
        <taxon>Laccaria</taxon>
    </lineage>
</organism>
<dbReference type="InterPro" id="IPR025662">
    <property type="entry name" value="Sigma_54_int_dom_ATP-bd_1"/>
</dbReference>
<evidence type="ECO:0000256" key="9">
    <source>
        <dbReference type="ARBA" id="ARBA00023242"/>
    </source>
</evidence>
<feature type="region of interest" description="Disordered" evidence="11">
    <location>
        <begin position="4570"/>
        <end position="4602"/>
    </location>
</feature>
<feature type="compositionally biased region" description="Low complexity" evidence="11">
    <location>
        <begin position="4478"/>
        <end position="4491"/>
    </location>
</feature>
<keyword evidence="5" id="KW-0597">Phosphoprotein</keyword>
<dbReference type="GO" id="GO:0030687">
    <property type="term" value="C:preribosome, large subunit precursor"/>
    <property type="evidence" value="ECO:0007669"/>
    <property type="project" value="TreeGrafter"/>
</dbReference>
<feature type="compositionally biased region" description="Acidic residues" evidence="11">
    <location>
        <begin position="4327"/>
        <end position="4346"/>
    </location>
</feature>
<comment type="subcellular location">
    <subcellularLocation>
        <location evidence="1">Nucleus</location>
        <location evidence="1">Nucleolus</location>
    </subcellularLocation>
    <subcellularLocation>
        <location evidence="2">Nucleus</location>
        <location evidence="2">Nucleoplasm</location>
    </subcellularLocation>
</comment>
<dbReference type="OrthoDB" id="5186at2759"/>
<dbReference type="Pfam" id="PF21108">
    <property type="entry name" value="MDN1_4th"/>
    <property type="match status" value="1"/>
</dbReference>
<evidence type="ECO:0000256" key="8">
    <source>
        <dbReference type="ARBA" id="ARBA00023186"/>
    </source>
</evidence>
<dbReference type="SUPFAM" id="SSF53300">
    <property type="entry name" value="vWA-like"/>
    <property type="match status" value="1"/>
</dbReference>
<proteinExistence type="inferred from homology"/>
<dbReference type="Pfam" id="PF07728">
    <property type="entry name" value="AAA_5"/>
    <property type="match status" value="7"/>
</dbReference>
<evidence type="ECO:0000256" key="2">
    <source>
        <dbReference type="ARBA" id="ARBA00004642"/>
    </source>
</evidence>
<dbReference type="GO" id="GO:0000055">
    <property type="term" value="P:ribosomal large subunit export from nucleus"/>
    <property type="evidence" value="ECO:0007669"/>
    <property type="project" value="TreeGrafter"/>
</dbReference>
<dbReference type="Pfam" id="PF17867">
    <property type="entry name" value="AAA_lid_7"/>
    <property type="match status" value="3"/>
</dbReference>
<keyword evidence="8 10" id="KW-0143">Chaperone</keyword>
<dbReference type="PANTHER" id="PTHR48103:SF2">
    <property type="entry name" value="MIDASIN"/>
    <property type="match status" value="1"/>
</dbReference>
<feature type="compositionally biased region" description="Polar residues" evidence="11">
    <location>
        <begin position="4678"/>
        <end position="4694"/>
    </location>
</feature>
<evidence type="ECO:0000256" key="10">
    <source>
        <dbReference type="PIRNR" id="PIRNR010340"/>
    </source>
</evidence>